<proteinExistence type="predicted"/>
<dbReference type="PRINTS" id="PR00344">
    <property type="entry name" value="BCTRLSENSOR"/>
</dbReference>
<dbReference type="Gene3D" id="3.40.50.2300">
    <property type="match status" value="1"/>
</dbReference>
<evidence type="ECO:0000256" key="9">
    <source>
        <dbReference type="ARBA" id="ARBA00022840"/>
    </source>
</evidence>
<evidence type="ECO:0000256" key="11">
    <source>
        <dbReference type="ARBA" id="ARBA00023012"/>
    </source>
</evidence>
<dbReference type="STRING" id="1244869.H261_04088"/>
<dbReference type="InterPro" id="IPR036641">
    <property type="entry name" value="HPT_dom_sf"/>
</dbReference>
<dbReference type="SMART" id="SM00388">
    <property type="entry name" value="HisKA"/>
    <property type="match status" value="1"/>
</dbReference>
<keyword evidence="4 13" id="KW-0597">Phosphoprotein</keyword>
<name>M2YED5_9PROT</name>
<dbReference type="InterPro" id="IPR005467">
    <property type="entry name" value="His_kinase_dom"/>
</dbReference>
<dbReference type="eggNOG" id="COG2205">
    <property type="taxonomic scope" value="Bacteria"/>
</dbReference>
<dbReference type="Gene3D" id="3.30.450.20">
    <property type="entry name" value="PAS domain"/>
    <property type="match status" value="1"/>
</dbReference>
<feature type="domain" description="Response regulatory" evidence="15">
    <location>
        <begin position="402"/>
        <end position="519"/>
    </location>
</feature>
<dbReference type="FunFam" id="3.30.565.10:FF:000010">
    <property type="entry name" value="Sensor histidine kinase RcsC"/>
    <property type="match status" value="1"/>
</dbReference>
<dbReference type="SMART" id="SM00448">
    <property type="entry name" value="REC"/>
    <property type="match status" value="1"/>
</dbReference>
<dbReference type="PROSITE" id="PS50110">
    <property type="entry name" value="RESPONSE_REGULATORY"/>
    <property type="match status" value="1"/>
</dbReference>
<dbReference type="SUPFAM" id="SSF47384">
    <property type="entry name" value="Homodimeric domain of signal transducing histidine kinase"/>
    <property type="match status" value="1"/>
</dbReference>
<keyword evidence="9" id="KW-0067">ATP-binding</keyword>
<evidence type="ECO:0000256" key="13">
    <source>
        <dbReference type="PROSITE-ProRule" id="PRU00169"/>
    </source>
</evidence>
<dbReference type="SUPFAM" id="SSF52172">
    <property type="entry name" value="CheY-like"/>
    <property type="match status" value="1"/>
</dbReference>
<comment type="catalytic activity">
    <reaction evidence="1">
        <text>ATP + protein L-histidine = ADP + protein N-phospho-L-histidine.</text>
        <dbReference type="EC" id="2.7.13.3"/>
    </reaction>
</comment>
<dbReference type="SMART" id="SM00387">
    <property type="entry name" value="HATPase_c"/>
    <property type="match status" value="1"/>
</dbReference>
<reference evidence="16 17" key="1">
    <citation type="journal article" date="2014" name="Genome Announc.">
        <title>Draft Genome Sequence of Magnetospirillum sp. Strain SO-1, a Freshwater Magnetotactic Bacterium Isolated from the Ol'khovka River, Russia.</title>
        <authorList>
            <person name="Grouzdev D.S."/>
            <person name="Dziuba M.V."/>
            <person name="Sukhacheva M.S."/>
            <person name="Mardanov A.V."/>
            <person name="Beletskiy A.V."/>
            <person name="Kuznetsov B.B."/>
            <person name="Skryabin K.G."/>
        </authorList>
    </citation>
    <scope>NUCLEOTIDE SEQUENCE [LARGE SCALE GENOMIC DNA]</scope>
    <source>
        <strain evidence="16 17">SO-1</strain>
    </source>
</reference>
<dbReference type="Pfam" id="PF00512">
    <property type="entry name" value="HisKA"/>
    <property type="match status" value="1"/>
</dbReference>
<dbReference type="RefSeq" id="WP_008614576.1">
    <property type="nucleotide sequence ID" value="NZ_AONQ01000006.1"/>
</dbReference>
<dbReference type="CDD" id="cd17546">
    <property type="entry name" value="REC_hyHK_CKI1_RcsC-like"/>
    <property type="match status" value="1"/>
</dbReference>
<dbReference type="Proteomes" id="UP000011744">
    <property type="component" value="Unassembled WGS sequence"/>
</dbReference>
<dbReference type="GO" id="GO:0005886">
    <property type="term" value="C:plasma membrane"/>
    <property type="evidence" value="ECO:0007669"/>
    <property type="project" value="UniProtKB-SubCell"/>
</dbReference>
<protein>
    <recommendedName>
        <fullName evidence="3">histidine kinase</fullName>
        <ecNumber evidence="3">2.7.13.3</ecNumber>
    </recommendedName>
</protein>
<comment type="caution">
    <text evidence="16">The sequence shown here is derived from an EMBL/GenBank/DDBJ whole genome shotgun (WGS) entry which is preliminary data.</text>
</comment>
<dbReference type="PATRIC" id="fig|1244869.3.peg.815"/>
<dbReference type="InterPro" id="IPR003594">
    <property type="entry name" value="HATPase_dom"/>
</dbReference>
<gene>
    <name evidence="16" type="ORF">H261_04088</name>
</gene>
<dbReference type="InterPro" id="IPR004358">
    <property type="entry name" value="Sig_transdc_His_kin-like_C"/>
</dbReference>
<evidence type="ECO:0000313" key="16">
    <source>
        <dbReference type="EMBL" id="EME71346.1"/>
    </source>
</evidence>
<keyword evidence="6" id="KW-0812">Transmembrane</keyword>
<dbReference type="SUPFAM" id="SSF55785">
    <property type="entry name" value="PYP-like sensor domain (PAS domain)"/>
    <property type="match status" value="1"/>
</dbReference>
<dbReference type="OrthoDB" id="7346568at2"/>
<dbReference type="InterPro" id="IPR003661">
    <property type="entry name" value="HisK_dim/P_dom"/>
</dbReference>
<keyword evidence="8 16" id="KW-0418">Kinase</keyword>
<dbReference type="Pfam" id="PF00072">
    <property type="entry name" value="Response_reg"/>
    <property type="match status" value="1"/>
</dbReference>
<evidence type="ECO:0000259" key="15">
    <source>
        <dbReference type="PROSITE" id="PS50110"/>
    </source>
</evidence>
<dbReference type="PANTHER" id="PTHR45339:SF5">
    <property type="entry name" value="HISTIDINE KINASE"/>
    <property type="match status" value="1"/>
</dbReference>
<dbReference type="SUPFAM" id="SSF55874">
    <property type="entry name" value="ATPase domain of HSP90 chaperone/DNA topoisomerase II/histidine kinase"/>
    <property type="match status" value="1"/>
</dbReference>
<dbReference type="eggNOG" id="COG0784">
    <property type="taxonomic scope" value="Bacteria"/>
</dbReference>
<keyword evidence="7" id="KW-0547">Nucleotide-binding</keyword>
<accession>M2YED5</accession>
<dbReference type="CDD" id="cd00082">
    <property type="entry name" value="HisKA"/>
    <property type="match status" value="1"/>
</dbReference>
<dbReference type="Gene3D" id="1.10.287.130">
    <property type="match status" value="1"/>
</dbReference>
<evidence type="ECO:0000313" key="17">
    <source>
        <dbReference type="Proteomes" id="UP000011744"/>
    </source>
</evidence>
<dbReference type="GO" id="GO:0000155">
    <property type="term" value="F:phosphorelay sensor kinase activity"/>
    <property type="evidence" value="ECO:0007669"/>
    <property type="project" value="InterPro"/>
</dbReference>
<dbReference type="Gene3D" id="3.30.565.10">
    <property type="entry name" value="Histidine kinase-like ATPase, C-terminal domain"/>
    <property type="match status" value="1"/>
</dbReference>
<evidence type="ECO:0000256" key="12">
    <source>
        <dbReference type="ARBA" id="ARBA00023136"/>
    </source>
</evidence>
<evidence type="ECO:0000256" key="1">
    <source>
        <dbReference type="ARBA" id="ARBA00000085"/>
    </source>
</evidence>
<dbReference type="SUPFAM" id="SSF47226">
    <property type="entry name" value="Histidine-containing phosphotransfer domain, HPT domain"/>
    <property type="match status" value="1"/>
</dbReference>
<dbReference type="PROSITE" id="PS50109">
    <property type="entry name" value="HIS_KIN"/>
    <property type="match status" value="1"/>
</dbReference>
<evidence type="ECO:0000259" key="14">
    <source>
        <dbReference type="PROSITE" id="PS50109"/>
    </source>
</evidence>
<dbReference type="InterPro" id="IPR011006">
    <property type="entry name" value="CheY-like_superfamily"/>
</dbReference>
<evidence type="ECO:0000256" key="8">
    <source>
        <dbReference type="ARBA" id="ARBA00022777"/>
    </source>
</evidence>
<feature type="domain" description="Histidine kinase" evidence="14">
    <location>
        <begin position="164"/>
        <end position="382"/>
    </location>
</feature>
<dbReference type="InterPro" id="IPR035965">
    <property type="entry name" value="PAS-like_dom_sf"/>
</dbReference>
<keyword evidence="11" id="KW-0902">Two-component regulatory system</keyword>
<evidence type="ECO:0000256" key="5">
    <source>
        <dbReference type="ARBA" id="ARBA00022679"/>
    </source>
</evidence>
<dbReference type="EC" id="2.7.13.3" evidence="3"/>
<sequence>MTSPFPGLNPGDPGYWEVIFDVIPFPVYVADSATHDIICTNRAMRQKVGVVQGRKCFEAIYQQTQPCRFCKMPEMIAQGVESSLEFEHFNDRDDRWYQLRETMLTWFDGRRAKYSIAVDISALKDFQNALAEAHAELALKHRDLEKAVTQARNAERAKSEFLAVMSHEIRTPMNSILGMVHLLMDRPLAAEDREKLAVVHDSGAALLGIINDILDFSRLEADGVQFENAPFHLGNTVEGVVSLLRGRAAEKGLTLALDAPAPLPGWVGGDGARLRQVLINLIGNAVKFTAQGGIVLRLSRAALGDTYEFSVIDTGIGLDSAQAERLFQPFHQADASISRRFGGSGLGLAICKKLVAAQGGQIGVDSTKGLGSRFWFRLDYPPAASPAAEAPRADLPAIPTLSILLAEDNVFNQKVAAGLLDREGHRVSVAGNGLEALDRLRQESFDLILMDMQMPEMDGPETARRIRAMPGPVARIPIIALTANAMADDIARCRAAGMDGHVAKPIDPLLLRSTIAEVLIRQAPPAAGGQGGGYSLTRMAEQLGGDNAAILARTFIDSGEDICVRLEAAGGDLRIVGAAVHELKGLAAYSGTPWLENLAIAIGEAMQDGDPERVEQLIQRLRRDWDETKSELARQFRL</sequence>
<organism evidence="16 17">
    <name type="scientific">Paramagnetospirillum caucaseum</name>
    <dbReference type="NCBI Taxonomy" id="1244869"/>
    <lineage>
        <taxon>Bacteria</taxon>
        <taxon>Pseudomonadati</taxon>
        <taxon>Pseudomonadota</taxon>
        <taxon>Alphaproteobacteria</taxon>
        <taxon>Rhodospirillales</taxon>
        <taxon>Magnetospirillaceae</taxon>
        <taxon>Paramagnetospirillum</taxon>
    </lineage>
</organism>
<dbReference type="GO" id="GO:0005524">
    <property type="term" value="F:ATP binding"/>
    <property type="evidence" value="ECO:0007669"/>
    <property type="project" value="UniProtKB-KW"/>
</dbReference>
<evidence type="ECO:0000256" key="6">
    <source>
        <dbReference type="ARBA" id="ARBA00022692"/>
    </source>
</evidence>
<dbReference type="Pfam" id="PF02518">
    <property type="entry name" value="HATPase_c"/>
    <property type="match status" value="1"/>
</dbReference>
<dbReference type="InterPro" id="IPR036097">
    <property type="entry name" value="HisK_dim/P_sf"/>
</dbReference>
<dbReference type="AlphaFoldDB" id="M2YED5"/>
<keyword evidence="5" id="KW-0808">Transferase</keyword>
<evidence type="ECO:0000256" key="4">
    <source>
        <dbReference type="ARBA" id="ARBA00022553"/>
    </source>
</evidence>
<evidence type="ECO:0000256" key="10">
    <source>
        <dbReference type="ARBA" id="ARBA00022989"/>
    </source>
</evidence>
<keyword evidence="17" id="KW-1185">Reference proteome</keyword>
<evidence type="ECO:0000256" key="7">
    <source>
        <dbReference type="ARBA" id="ARBA00022741"/>
    </source>
</evidence>
<evidence type="ECO:0000256" key="3">
    <source>
        <dbReference type="ARBA" id="ARBA00012438"/>
    </source>
</evidence>
<keyword evidence="12" id="KW-0472">Membrane</keyword>
<dbReference type="PANTHER" id="PTHR45339">
    <property type="entry name" value="HYBRID SIGNAL TRANSDUCTION HISTIDINE KINASE J"/>
    <property type="match status" value="1"/>
</dbReference>
<comment type="subcellular location">
    <subcellularLocation>
        <location evidence="2">Membrane</location>
    </subcellularLocation>
</comment>
<dbReference type="EMBL" id="AONQ01000006">
    <property type="protein sequence ID" value="EME71346.1"/>
    <property type="molecule type" value="Genomic_DNA"/>
</dbReference>
<keyword evidence="10" id="KW-1133">Transmembrane helix</keyword>
<dbReference type="Gene3D" id="1.20.120.160">
    <property type="entry name" value="HPT domain"/>
    <property type="match status" value="1"/>
</dbReference>
<dbReference type="FunFam" id="1.10.287.130:FF:000004">
    <property type="entry name" value="Ethylene receptor 1"/>
    <property type="match status" value="1"/>
</dbReference>
<dbReference type="InterPro" id="IPR036890">
    <property type="entry name" value="HATPase_C_sf"/>
</dbReference>
<dbReference type="CDD" id="cd16922">
    <property type="entry name" value="HATPase_EvgS-ArcB-TorS-like"/>
    <property type="match status" value="1"/>
</dbReference>
<feature type="modified residue" description="4-aspartylphosphate" evidence="13">
    <location>
        <position position="451"/>
    </location>
</feature>
<dbReference type="InterPro" id="IPR001789">
    <property type="entry name" value="Sig_transdc_resp-reg_receiver"/>
</dbReference>
<evidence type="ECO:0000256" key="2">
    <source>
        <dbReference type="ARBA" id="ARBA00004370"/>
    </source>
</evidence>